<keyword evidence="2" id="KW-1185">Reference proteome</keyword>
<dbReference type="EMBL" id="CAJVQC010002228">
    <property type="protein sequence ID" value="CAG8507820.1"/>
    <property type="molecule type" value="Genomic_DNA"/>
</dbReference>
<evidence type="ECO:0000313" key="2">
    <source>
        <dbReference type="Proteomes" id="UP000789920"/>
    </source>
</evidence>
<organism evidence="1 2">
    <name type="scientific">Racocetra persica</name>
    <dbReference type="NCBI Taxonomy" id="160502"/>
    <lineage>
        <taxon>Eukaryota</taxon>
        <taxon>Fungi</taxon>
        <taxon>Fungi incertae sedis</taxon>
        <taxon>Mucoromycota</taxon>
        <taxon>Glomeromycotina</taxon>
        <taxon>Glomeromycetes</taxon>
        <taxon>Diversisporales</taxon>
        <taxon>Gigasporaceae</taxon>
        <taxon>Racocetra</taxon>
    </lineage>
</organism>
<accession>A0ACA9L2X9</accession>
<name>A0ACA9L2X9_9GLOM</name>
<reference evidence="1" key="1">
    <citation type="submission" date="2021-06" db="EMBL/GenBank/DDBJ databases">
        <authorList>
            <person name="Kallberg Y."/>
            <person name="Tangrot J."/>
            <person name="Rosling A."/>
        </authorList>
    </citation>
    <scope>NUCLEOTIDE SEQUENCE</scope>
    <source>
        <strain evidence="1">MA461A</strain>
    </source>
</reference>
<feature type="non-terminal residue" evidence="1">
    <location>
        <position position="1"/>
    </location>
</feature>
<gene>
    <name evidence="1" type="ORF">RPERSI_LOCUS2119</name>
</gene>
<protein>
    <submittedName>
        <fullName evidence="1">23777_t:CDS:1</fullName>
    </submittedName>
</protein>
<proteinExistence type="predicted"/>
<sequence>QFTPEERQHRWQIELYELRQKESETLDTYSTKFKKLLSRVNVNNGFSDGNDELTLSQQLEAQTFLLIEIEMFTQGLEDLSRTNIITHSINTGKATQIKQGSYQAAYEKNEG</sequence>
<comment type="caution">
    <text evidence="1">The sequence shown here is derived from an EMBL/GenBank/DDBJ whole genome shotgun (WGS) entry which is preliminary data.</text>
</comment>
<evidence type="ECO:0000313" key="1">
    <source>
        <dbReference type="EMBL" id="CAG8507820.1"/>
    </source>
</evidence>
<dbReference type="Proteomes" id="UP000789920">
    <property type="component" value="Unassembled WGS sequence"/>
</dbReference>